<organism evidence="1 2">
    <name type="scientific">Taklimakanibacter albus</name>
    <dbReference type="NCBI Taxonomy" id="2800327"/>
    <lineage>
        <taxon>Bacteria</taxon>
        <taxon>Pseudomonadati</taxon>
        <taxon>Pseudomonadota</taxon>
        <taxon>Alphaproteobacteria</taxon>
        <taxon>Hyphomicrobiales</taxon>
        <taxon>Aestuariivirgaceae</taxon>
        <taxon>Taklimakanibacter</taxon>
    </lineage>
</organism>
<gene>
    <name evidence="1" type="primary">nikR</name>
    <name evidence="1" type="ORF">JHL16_31110</name>
</gene>
<dbReference type="Proteomes" id="UP000616151">
    <property type="component" value="Unassembled WGS sequence"/>
</dbReference>
<sequence>MQRVTVTLDDDLMSELDRVIEMKGYQNRSEAIRDLARAGIREATVSVPETGNCVGALIYVYDHSARELSKRLVQTFHDHHHLSVSTLHIHLDHDNCMEINVLKGPTEEIRHSAEHVIAERGVRHGQLVLIPVEMEAHSHGHGESSPHRHMHIKVK</sequence>
<evidence type="ECO:0000313" key="2">
    <source>
        <dbReference type="Proteomes" id="UP000616151"/>
    </source>
</evidence>
<comment type="caution">
    <text evidence="1">The sequence shown here is derived from an EMBL/GenBank/DDBJ whole genome shotgun (WGS) entry which is preliminary data.</text>
</comment>
<reference evidence="1" key="1">
    <citation type="submission" date="2021-01" db="EMBL/GenBank/DDBJ databases">
        <authorList>
            <person name="Sun Q."/>
        </authorList>
    </citation>
    <scope>NUCLEOTIDE SEQUENCE</scope>
    <source>
        <strain evidence="1">YIM B02566</strain>
    </source>
</reference>
<accession>A0ACC5RDT4</accession>
<dbReference type="EMBL" id="JAENHL010000008">
    <property type="protein sequence ID" value="MBK1870856.1"/>
    <property type="molecule type" value="Genomic_DNA"/>
</dbReference>
<protein>
    <submittedName>
        <fullName evidence="1">Nickel-responsive transcriptional regulator NikR</fullName>
    </submittedName>
</protein>
<evidence type="ECO:0000313" key="1">
    <source>
        <dbReference type="EMBL" id="MBK1870856.1"/>
    </source>
</evidence>
<proteinExistence type="predicted"/>
<keyword evidence="2" id="KW-1185">Reference proteome</keyword>
<name>A0ACC5RDT4_9HYPH</name>